<dbReference type="EMBL" id="CAJNNV010027703">
    <property type="protein sequence ID" value="CAE8621309.1"/>
    <property type="molecule type" value="Genomic_DNA"/>
</dbReference>
<reference evidence="1" key="1">
    <citation type="submission" date="2021-02" db="EMBL/GenBank/DDBJ databases">
        <authorList>
            <person name="Dougan E. K."/>
            <person name="Rhodes N."/>
            <person name="Thang M."/>
            <person name="Chan C."/>
        </authorList>
    </citation>
    <scope>NUCLEOTIDE SEQUENCE</scope>
</reference>
<organism evidence="1 2">
    <name type="scientific">Polarella glacialis</name>
    <name type="common">Dinoflagellate</name>
    <dbReference type="NCBI Taxonomy" id="89957"/>
    <lineage>
        <taxon>Eukaryota</taxon>
        <taxon>Sar</taxon>
        <taxon>Alveolata</taxon>
        <taxon>Dinophyceae</taxon>
        <taxon>Suessiales</taxon>
        <taxon>Suessiaceae</taxon>
        <taxon>Polarella</taxon>
    </lineage>
</organism>
<gene>
    <name evidence="1" type="ORF">PGLA1383_LOCUS38829</name>
</gene>
<keyword evidence="2" id="KW-1185">Reference proteome</keyword>
<dbReference type="AlphaFoldDB" id="A0A813G8P8"/>
<accession>A0A813G8P8</accession>
<comment type="caution">
    <text evidence="1">The sequence shown here is derived from an EMBL/GenBank/DDBJ whole genome shotgun (WGS) entry which is preliminary data.</text>
</comment>
<dbReference type="Proteomes" id="UP000654075">
    <property type="component" value="Unassembled WGS sequence"/>
</dbReference>
<evidence type="ECO:0000313" key="2">
    <source>
        <dbReference type="Proteomes" id="UP000654075"/>
    </source>
</evidence>
<name>A0A813G8P8_POLGL</name>
<dbReference type="OrthoDB" id="425896at2759"/>
<sequence>MPRDLLVGLFDGSEVPLALQTSKRQVIPSLIDVGNGFQLPKDFDNDQAITDYEEALQDIIDNAGMMHPAVAMIAIGLAVLYDTKAAIDKDAKCYDKSIEYLTLVQQALMAALGPDGAVANPQFLMCEGRKEKLRRKKERRLAKAAIHG</sequence>
<proteinExistence type="predicted"/>
<protein>
    <submittedName>
        <fullName evidence="1">Uncharacterized protein</fullName>
    </submittedName>
</protein>
<evidence type="ECO:0000313" key="1">
    <source>
        <dbReference type="EMBL" id="CAE8621309.1"/>
    </source>
</evidence>